<dbReference type="InterPro" id="IPR047618">
    <property type="entry name" value="QOR-like"/>
</dbReference>
<dbReference type="PANTHER" id="PTHR48106">
    <property type="entry name" value="QUINONE OXIDOREDUCTASE PIG3-RELATED"/>
    <property type="match status" value="1"/>
</dbReference>
<dbReference type="Gene3D" id="3.40.50.720">
    <property type="entry name" value="NAD(P)-binding Rossmann-like Domain"/>
    <property type="match status" value="1"/>
</dbReference>
<dbReference type="GO" id="GO:0003960">
    <property type="term" value="F:quinone reductase (NADPH) activity"/>
    <property type="evidence" value="ECO:0007669"/>
    <property type="project" value="InterPro"/>
</dbReference>
<keyword evidence="1" id="KW-0521">NADP</keyword>
<evidence type="ECO:0000259" key="3">
    <source>
        <dbReference type="SMART" id="SM00829"/>
    </source>
</evidence>
<dbReference type="InterPro" id="IPR036291">
    <property type="entry name" value="NAD(P)-bd_dom_sf"/>
</dbReference>
<evidence type="ECO:0000313" key="4">
    <source>
        <dbReference type="EMBL" id="OUJ72157.1"/>
    </source>
</evidence>
<organism evidence="4 5">
    <name type="scientific">Hymenobacter crusticola</name>
    <dbReference type="NCBI Taxonomy" id="1770526"/>
    <lineage>
        <taxon>Bacteria</taxon>
        <taxon>Pseudomonadati</taxon>
        <taxon>Bacteroidota</taxon>
        <taxon>Cytophagia</taxon>
        <taxon>Cytophagales</taxon>
        <taxon>Hymenobacteraceae</taxon>
        <taxon>Hymenobacter</taxon>
    </lineage>
</organism>
<gene>
    <name evidence="4" type="ORF">BXP70_19400</name>
</gene>
<dbReference type="AlphaFoldDB" id="A0A243W9Q2"/>
<dbReference type="SUPFAM" id="SSF50129">
    <property type="entry name" value="GroES-like"/>
    <property type="match status" value="1"/>
</dbReference>
<dbReference type="InterPro" id="IPR013154">
    <property type="entry name" value="ADH-like_N"/>
</dbReference>
<dbReference type="GO" id="GO:0005829">
    <property type="term" value="C:cytosol"/>
    <property type="evidence" value="ECO:0007669"/>
    <property type="project" value="TreeGrafter"/>
</dbReference>
<accession>A0A243W9Q2</accession>
<proteinExistence type="predicted"/>
<dbReference type="Gene3D" id="3.90.180.10">
    <property type="entry name" value="Medium-chain alcohol dehydrogenases, catalytic domain"/>
    <property type="match status" value="1"/>
</dbReference>
<dbReference type="Pfam" id="PF08240">
    <property type="entry name" value="ADH_N"/>
    <property type="match status" value="1"/>
</dbReference>
<dbReference type="SUPFAM" id="SSF51735">
    <property type="entry name" value="NAD(P)-binding Rossmann-fold domains"/>
    <property type="match status" value="1"/>
</dbReference>
<dbReference type="InterPro" id="IPR020843">
    <property type="entry name" value="ER"/>
</dbReference>
<dbReference type="Proteomes" id="UP000194873">
    <property type="component" value="Unassembled WGS sequence"/>
</dbReference>
<dbReference type="GO" id="GO:0070402">
    <property type="term" value="F:NADPH binding"/>
    <property type="evidence" value="ECO:0007669"/>
    <property type="project" value="TreeGrafter"/>
</dbReference>
<keyword evidence="2" id="KW-0560">Oxidoreductase</keyword>
<dbReference type="Pfam" id="PF00107">
    <property type="entry name" value="ADH_zinc_N"/>
    <property type="match status" value="1"/>
</dbReference>
<dbReference type="InterPro" id="IPR011032">
    <property type="entry name" value="GroES-like_sf"/>
</dbReference>
<dbReference type="InterPro" id="IPR013149">
    <property type="entry name" value="ADH-like_C"/>
</dbReference>
<sequence>MEPYLSTVPTGVVYMQAPGPPSVLVYGQEKVGVPGPGQVRVRQAAIGVNFVDTYFRNGSFAVNSFPFVPGVEAAGTIEAVGSDITGFRVGDRVAYHFVVGAYAEVRLMPTNGLVHLPDEITLAEAAAVTTKGLMAWALLRRIYLVQADSVVLVHAAGGGVGSLTARWARALGATVIGTVGTTAKLAVVQPYLDYAIATDEEDFAARVLEITNGQGVDVVYDGVGQATFAASVPVVKPGGTLVLYGSSSGRPQPVAPAVLAQRQLTVVSPVLGTYLPTQATLAQAAAEVYAALQQGWFGELTTQTYPLAEAAQAHADLEARRTTGSVLLLP</sequence>
<dbReference type="OrthoDB" id="9787435at2"/>
<protein>
    <submittedName>
        <fullName evidence="4">Quinone oxidoreductase</fullName>
    </submittedName>
</protein>
<reference evidence="4 5" key="1">
    <citation type="submission" date="2017-01" db="EMBL/GenBank/DDBJ databases">
        <title>A new Hymenobacter.</title>
        <authorList>
            <person name="Liang Y."/>
            <person name="Feng F."/>
        </authorList>
    </citation>
    <scope>NUCLEOTIDE SEQUENCE [LARGE SCALE GENOMIC DNA]</scope>
    <source>
        <strain evidence="4">MIMBbqt21</strain>
    </source>
</reference>
<comment type="caution">
    <text evidence="4">The sequence shown here is derived from an EMBL/GenBank/DDBJ whole genome shotgun (WGS) entry which is preliminary data.</text>
</comment>
<dbReference type="PANTHER" id="PTHR48106:SF13">
    <property type="entry name" value="QUINONE OXIDOREDUCTASE-RELATED"/>
    <property type="match status" value="1"/>
</dbReference>
<keyword evidence="5" id="KW-1185">Reference proteome</keyword>
<evidence type="ECO:0000313" key="5">
    <source>
        <dbReference type="Proteomes" id="UP000194873"/>
    </source>
</evidence>
<dbReference type="CDD" id="cd05286">
    <property type="entry name" value="QOR2"/>
    <property type="match status" value="1"/>
</dbReference>
<feature type="domain" description="Enoyl reductase (ER)" evidence="3">
    <location>
        <begin position="19"/>
        <end position="328"/>
    </location>
</feature>
<evidence type="ECO:0000256" key="2">
    <source>
        <dbReference type="ARBA" id="ARBA00023002"/>
    </source>
</evidence>
<name>A0A243W9Q2_9BACT</name>
<dbReference type="EMBL" id="MTSE01000012">
    <property type="protein sequence ID" value="OUJ72157.1"/>
    <property type="molecule type" value="Genomic_DNA"/>
</dbReference>
<dbReference type="RefSeq" id="WP_086595767.1">
    <property type="nucleotide sequence ID" value="NZ_MTSE01000012.1"/>
</dbReference>
<dbReference type="SMART" id="SM00829">
    <property type="entry name" value="PKS_ER"/>
    <property type="match status" value="1"/>
</dbReference>
<evidence type="ECO:0000256" key="1">
    <source>
        <dbReference type="ARBA" id="ARBA00022857"/>
    </source>
</evidence>
<dbReference type="GO" id="GO:0035925">
    <property type="term" value="F:mRNA 3'-UTR AU-rich region binding"/>
    <property type="evidence" value="ECO:0007669"/>
    <property type="project" value="TreeGrafter"/>
</dbReference>